<dbReference type="Pfam" id="PF13585">
    <property type="entry name" value="CHU_C"/>
    <property type="match status" value="1"/>
</dbReference>
<dbReference type="Proteomes" id="UP000488299">
    <property type="component" value="Unassembled WGS sequence"/>
</dbReference>
<evidence type="ECO:0000313" key="3">
    <source>
        <dbReference type="Proteomes" id="UP000488299"/>
    </source>
</evidence>
<gene>
    <name evidence="2" type="ORF">F5984_20185</name>
</gene>
<feature type="chain" id="PRO_5029785189" evidence="1">
    <location>
        <begin position="20"/>
        <end position="510"/>
    </location>
</feature>
<organism evidence="2 3">
    <name type="scientific">Rudanella paleaurantiibacter</name>
    <dbReference type="NCBI Taxonomy" id="2614655"/>
    <lineage>
        <taxon>Bacteria</taxon>
        <taxon>Pseudomonadati</taxon>
        <taxon>Bacteroidota</taxon>
        <taxon>Cytophagia</taxon>
        <taxon>Cytophagales</taxon>
        <taxon>Cytophagaceae</taxon>
        <taxon>Rudanella</taxon>
    </lineage>
</organism>
<dbReference type="AlphaFoldDB" id="A0A7J5TVW1"/>
<evidence type="ECO:0000256" key="1">
    <source>
        <dbReference type="SAM" id="SignalP"/>
    </source>
</evidence>
<dbReference type="EMBL" id="WELI01000009">
    <property type="protein sequence ID" value="KAB7728073.1"/>
    <property type="molecule type" value="Genomic_DNA"/>
</dbReference>
<proteinExistence type="predicted"/>
<sequence>MSWALVRMLFVAFILPLGAAGQELIPNGSFEKFDNCPQKDNLLFEARPWYNPNKATPDFYHNCFPTAQIEVPPRTGSGLARLFMDFGWAEYLSTPLKEPLKAGEAYQFELYVSSATPNRYPAESFGAYFSAQALSSAEKDLLTLTGKPQFIDNVPQRLTKRFGWEKVGGCLTAKGGESHVTIGNFSKLPVSLGLGYYYLFIDDVSLVPIRMNLGKDTTLCGAKSTLLLNAETPGAIDYKWSNGSSAPTLRVAKPGKYWVEVTTPCKVLRDTITVNYRLDFSLGPDTTLCDAATLPLRVNQTGTYQWQDGSTQNNFLVKQAGTYRVQVADGTCTVSDTIRVRYVRAPRLDLGPDQRLCGTEVYTVFPTIAEGKFRWLDPYEQVDRVVAQSGVYRAAVTNDCATITDSVRVDYSGCECTIFTPDAFSPNADGLNDLFTPVACNDIRVRSLAVYNRWGELIFQTSRPPFAWDGTFRGTPCPAAVYTWHIDYQIQQADKPAEARKMQNRLLLVR</sequence>
<evidence type="ECO:0000313" key="2">
    <source>
        <dbReference type="EMBL" id="KAB7728073.1"/>
    </source>
</evidence>
<protein>
    <submittedName>
        <fullName evidence="2">T9SS type B sorting domain-containing protein</fullName>
    </submittedName>
</protein>
<dbReference type="InterPro" id="IPR026341">
    <property type="entry name" value="T9SS_type_B"/>
</dbReference>
<comment type="caution">
    <text evidence="2">The sequence shown here is derived from an EMBL/GenBank/DDBJ whole genome shotgun (WGS) entry which is preliminary data.</text>
</comment>
<dbReference type="RefSeq" id="WP_152126022.1">
    <property type="nucleotide sequence ID" value="NZ_WELI01000009.1"/>
</dbReference>
<accession>A0A7J5TVW1</accession>
<feature type="signal peptide" evidence="1">
    <location>
        <begin position="1"/>
        <end position="19"/>
    </location>
</feature>
<dbReference type="NCBIfam" id="TIGR04131">
    <property type="entry name" value="Bac_Flav_CTERM"/>
    <property type="match status" value="1"/>
</dbReference>
<keyword evidence="1" id="KW-0732">Signal</keyword>
<keyword evidence="3" id="KW-1185">Reference proteome</keyword>
<reference evidence="2 3" key="1">
    <citation type="submission" date="2019-10" db="EMBL/GenBank/DDBJ databases">
        <title>Rudanella paleaurantiibacter sp. nov., isolated from sludge.</title>
        <authorList>
            <person name="Xu S.Q."/>
        </authorList>
    </citation>
    <scope>NUCLEOTIDE SEQUENCE [LARGE SCALE GENOMIC DNA]</scope>
    <source>
        <strain evidence="2 3">HX-22-17</strain>
    </source>
</reference>
<name>A0A7J5TVW1_9BACT</name>